<dbReference type="Proteomes" id="UP000286402">
    <property type="component" value="Unassembled WGS sequence"/>
</dbReference>
<comment type="caution">
    <text evidence="1">The sequence shown here is derived from an EMBL/GenBank/DDBJ whole genome shotgun (WGS) entry which is preliminary data.</text>
</comment>
<dbReference type="Gene3D" id="2.160.20.10">
    <property type="entry name" value="Single-stranded right-handed beta-helix, Pectin lyase-like"/>
    <property type="match status" value="2"/>
</dbReference>
<evidence type="ECO:0000313" key="2">
    <source>
        <dbReference type="Proteomes" id="UP000286402"/>
    </source>
</evidence>
<evidence type="ECO:0000313" key="1">
    <source>
        <dbReference type="EMBL" id="RKF38706.1"/>
    </source>
</evidence>
<dbReference type="InterPro" id="IPR012334">
    <property type="entry name" value="Pectin_lyas_fold"/>
</dbReference>
<name>A0A420G0I9_9SPHI</name>
<dbReference type="SMART" id="SM00710">
    <property type="entry name" value="PbH1"/>
    <property type="match status" value="7"/>
</dbReference>
<gene>
    <name evidence="1" type="ORF">BCY89_26960</name>
</gene>
<proteinExistence type="predicted"/>
<sequence length="677" mass="72626">MANQFLVKETLAAMQGISAIEITALQNGTYEGVELLGYYEKGDTPAPIKYYLAAATPGPGADDGGSLIVVSGIGLIHEFCDRVDVSYFGAIGGVVDCLERINRAIVYAQNNNVKIVEVSQDVLLSLPASYYGPGILMKSHVYLELNATIAIRTNNNDRYAIILFSEVVDSGVFGRGRITGDNATHIETSSEWGHGINIVDGCSDISIQDITIENCCGDGICIGGAETADGGSINISVEHVIVDNNGRQGITVTKGSNISISKSRISNTGVIKGKFPMDGIDIEPNKNNSVLNVNIYDNTFLNNVGHDFESNCMRTNTMIENVNFYNNTIQVTKQKSATVSALIKVNAERLKDDMITKNISIKNNQLVYEFDGVPQITAFIYCYGSAKVIDISSNTFKTNLDITSIKLDTVFDVVVGSNFSWRSFHFVLCQTEVQGLTVHANTVDTLMHAMVSAGNSSKIKVYSNTINKQIGTSVMAYNYSNCSDLFIYNNNSTNLSMGFFSNSGMLSNCIIKGNVINNFNTSGKTNGPCIYVTGVSASANIVVEDNTILQTANALSIGIRASLSLSETYIKNNMLIGQFAQRVSNEVGAAVKVLDQNIILEANNTVPGLVKKSAAVGGSASPLPNAVTDSVADTLPKIVTDLNTLIGKYNELRSLTSEVRGSLNAKLVADRASGQQA</sequence>
<keyword evidence="2" id="KW-1185">Reference proteome</keyword>
<reference evidence="1 2" key="1">
    <citation type="submission" date="2016-07" db="EMBL/GenBank/DDBJ databases">
        <title>Genome analysis of Sphingobacterium siyangense T12B17.</title>
        <authorList>
            <person name="Xu D."/>
            <person name="Su Y."/>
            <person name="Zheng S."/>
        </authorList>
    </citation>
    <scope>NUCLEOTIDE SEQUENCE [LARGE SCALE GENOMIC DNA]</scope>
    <source>
        <strain evidence="1 2">T12B17</strain>
    </source>
</reference>
<protein>
    <submittedName>
        <fullName evidence="1">Uncharacterized protein</fullName>
    </submittedName>
</protein>
<dbReference type="InterPro" id="IPR006626">
    <property type="entry name" value="PbH1"/>
</dbReference>
<dbReference type="AlphaFoldDB" id="A0A420G0I9"/>
<dbReference type="InterPro" id="IPR011050">
    <property type="entry name" value="Pectin_lyase_fold/virulence"/>
</dbReference>
<dbReference type="EMBL" id="MCAQ01000007">
    <property type="protein sequence ID" value="RKF38706.1"/>
    <property type="molecule type" value="Genomic_DNA"/>
</dbReference>
<organism evidence="1 2">
    <name type="scientific">Sphingobacterium siyangense</name>
    <dbReference type="NCBI Taxonomy" id="459529"/>
    <lineage>
        <taxon>Bacteria</taxon>
        <taxon>Pseudomonadati</taxon>
        <taxon>Bacteroidota</taxon>
        <taxon>Sphingobacteriia</taxon>
        <taxon>Sphingobacteriales</taxon>
        <taxon>Sphingobacteriaceae</taxon>
        <taxon>Sphingobacterium</taxon>
    </lineage>
</organism>
<accession>A0A420G0I9</accession>
<dbReference type="RefSeq" id="WP_075993038.1">
    <property type="nucleotide sequence ID" value="NZ_MCAQ01000007.1"/>
</dbReference>
<dbReference type="SUPFAM" id="SSF51126">
    <property type="entry name" value="Pectin lyase-like"/>
    <property type="match status" value="2"/>
</dbReference>